<dbReference type="Gene3D" id="3.40.50.880">
    <property type="match status" value="1"/>
</dbReference>
<keyword evidence="3" id="KW-1185">Reference proteome</keyword>
<dbReference type="RefSeq" id="WP_149297314.1">
    <property type="nucleotide sequence ID" value="NZ_CP043473.1"/>
</dbReference>
<dbReference type="InterPro" id="IPR052158">
    <property type="entry name" value="INH-QAR"/>
</dbReference>
<evidence type="ECO:0000313" key="3">
    <source>
        <dbReference type="Proteomes" id="UP000322079"/>
    </source>
</evidence>
<dbReference type="Proteomes" id="UP000322079">
    <property type="component" value="Chromosome"/>
</dbReference>
<protein>
    <recommendedName>
        <fullName evidence="1">DJ-1/PfpI domain-containing protein</fullName>
    </recommendedName>
</protein>
<evidence type="ECO:0000313" key="2">
    <source>
        <dbReference type="EMBL" id="QEL56552.1"/>
    </source>
</evidence>
<dbReference type="Pfam" id="PF01965">
    <property type="entry name" value="DJ-1_PfpI"/>
    <property type="match status" value="1"/>
</dbReference>
<proteinExistence type="predicted"/>
<dbReference type="InterPro" id="IPR029062">
    <property type="entry name" value="Class_I_gatase-like"/>
</dbReference>
<name>A0A5C1DIW1_9NEIS</name>
<dbReference type="InterPro" id="IPR002818">
    <property type="entry name" value="DJ-1/PfpI"/>
</dbReference>
<dbReference type="AlphaFoldDB" id="A0A5C1DIW1"/>
<accession>A0A5C1DIW1</accession>
<dbReference type="EMBL" id="CP043473">
    <property type="protein sequence ID" value="QEL56552.1"/>
    <property type="molecule type" value="Genomic_DNA"/>
</dbReference>
<dbReference type="PANTHER" id="PTHR43130:SF3">
    <property type="entry name" value="HTH-TYPE TRANSCRIPTIONAL REGULATOR RV1931C"/>
    <property type="match status" value="1"/>
</dbReference>
<reference evidence="2 3" key="1">
    <citation type="submission" date="2019-08" db="EMBL/GenBank/DDBJ databases">
        <title>Chromobacterium paludis, a novel bacterium isolated from a Maryland marsh pond.</title>
        <authorList>
            <person name="Blackburn M.B."/>
            <person name="Gundersen-Rindal D.E."/>
        </authorList>
    </citation>
    <scope>NUCLEOTIDE SEQUENCE [LARGE SCALE GENOMIC DNA]</scope>
    <source>
        <strain evidence="3">IIBBL 257-1</strain>
    </source>
</reference>
<dbReference type="KEGG" id="chrm:FYK34_13765"/>
<dbReference type="GO" id="GO:0006355">
    <property type="term" value="P:regulation of DNA-templated transcription"/>
    <property type="evidence" value="ECO:0007669"/>
    <property type="project" value="TreeGrafter"/>
</dbReference>
<organism evidence="2 3">
    <name type="scientific">Chromobacterium paludis</name>
    <dbReference type="NCBI Taxonomy" id="2605945"/>
    <lineage>
        <taxon>Bacteria</taxon>
        <taxon>Pseudomonadati</taxon>
        <taxon>Pseudomonadota</taxon>
        <taxon>Betaproteobacteria</taxon>
        <taxon>Neisseriales</taxon>
        <taxon>Chromobacteriaceae</taxon>
        <taxon>Chromobacterium</taxon>
    </lineage>
</organism>
<dbReference type="SUPFAM" id="SSF52317">
    <property type="entry name" value="Class I glutamine amidotransferase-like"/>
    <property type="match status" value="1"/>
</dbReference>
<feature type="domain" description="DJ-1/PfpI" evidence="1">
    <location>
        <begin position="10"/>
        <end position="163"/>
    </location>
</feature>
<sequence>MTLSLAMPAVAVLLYPGCVFFEIALLAEELAGHAEIFYLTPDGGEHVASNGAMLRADGAYAMLERERWDAVLVPGGDPGSIIPDGLADAGLQAAAGQGAVIAGICGGNLVLAAAGLLKGRRATHNYTAEHAGHEAAAFTEPFWRGIEYCARDVVKDGNIITALPWAYVECTAAVMTSLGWMDEAGRAAFYRRHGPRLAWEKEAS</sequence>
<dbReference type="PANTHER" id="PTHR43130">
    <property type="entry name" value="ARAC-FAMILY TRANSCRIPTIONAL REGULATOR"/>
    <property type="match status" value="1"/>
</dbReference>
<evidence type="ECO:0000259" key="1">
    <source>
        <dbReference type="Pfam" id="PF01965"/>
    </source>
</evidence>
<gene>
    <name evidence="2" type="ORF">FYK34_13765</name>
</gene>